<dbReference type="AlphaFoldDB" id="A0A9D3V1Y6"/>
<reference evidence="2 3" key="1">
    <citation type="journal article" date="2021" name="Plant Biotechnol. J.">
        <title>Multi-omics assisted identification of the key and species-specific regulatory components of drought-tolerant mechanisms in Gossypium stocksii.</title>
        <authorList>
            <person name="Yu D."/>
            <person name="Ke L."/>
            <person name="Zhang D."/>
            <person name="Wu Y."/>
            <person name="Sun Y."/>
            <person name="Mei J."/>
            <person name="Sun J."/>
            <person name="Sun Y."/>
        </authorList>
    </citation>
    <scope>NUCLEOTIDE SEQUENCE [LARGE SCALE GENOMIC DNA]</scope>
    <source>
        <strain evidence="3">cv. E1</strain>
        <tissue evidence="2">Leaf</tissue>
    </source>
</reference>
<comment type="caution">
    <text evidence="2">The sequence shown here is derived from an EMBL/GenBank/DDBJ whole genome shotgun (WGS) entry which is preliminary data.</text>
</comment>
<keyword evidence="3" id="KW-1185">Reference proteome</keyword>
<sequence length="142" mass="15417">MLTCKTSRVQLMQLKMVLMSQGTSLFKWKPILKLRVETPKKKVKKTNVPVAELVYGSMLPTGNRCSKSSRGVKFCKPMMTNPKSTKPAMTETPPTPPPQGSEAQPQGADGSDVNPNVNTTPNHSATPSKSVPAGEGENNFQF</sequence>
<proteinExistence type="predicted"/>
<evidence type="ECO:0000313" key="2">
    <source>
        <dbReference type="EMBL" id="KAH1066491.1"/>
    </source>
</evidence>
<feature type="compositionally biased region" description="Polar residues" evidence="1">
    <location>
        <begin position="113"/>
        <end position="129"/>
    </location>
</feature>
<evidence type="ECO:0000313" key="3">
    <source>
        <dbReference type="Proteomes" id="UP000828251"/>
    </source>
</evidence>
<protein>
    <submittedName>
        <fullName evidence="2">Uncharacterized protein</fullName>
    </submittedName>
</protein>
<dbReference type="Proteomes" id="UP000828251">
    <property type="component" value="Unassembled WGS sequence"/>
</dbReference>
<feature type="region of interest" description="Disordered" evidence="1">
    <location>
        <begin position="59"/>
        <end position="142"/>
    </location>
</feature>
<dbReference type="EMBL" id="JAIQCV010000009">
    <property type="protein sequence ID" value="KAH1066491.1"/>
    <property type="molecule type" value="Genomic_DNA"/>
</dbReference>
<evidence type="ECO:0000256" key="1">
    <source>
        <dbReference type="SAM" id="MobiDB-lite"/>
    </source>
</evidence>
<name>A0A9D3V1Y6_9ROSI</name>
<accession>A0A9D3V1Y6</accession>
<organism evidence="2 3">
    <name type="scientific">Gossypium stocksii</name>
    <dbReference type="NCBI Taxonomy" id="47602"/>
    <lineage>
        <taxon>Eukaryota</taxon>
        <taxon>Viridiplantae</taxon>
        <taxon>Streptophyta</taxon>
        <taxon>Embryophyta</taxon>
        <taxon>Tracheophyta</taxon>
        <taxon>Spermatophyta</taxon>
        <taxon>Magnoliopsida</taxon>
        <taxon>eudicotyledons</taxon>
        <taxon>Gunneridae</taxon>
        <taxon>Pentapetalae</taxon>
        <taxon>rosids</taxon>
        <taxon>malvids</taxon>
        <taxon>Malvales</taxon>
        <taxon>Malvaceae</taxon>
        <taxon>Malvoideae</taxon>
        <taxon>Gossypium</taxon>
    </lineage>
</organism>
<gene>
    <name evidence="2" type="ORF">J1N35_031478</name>
</gene>